<dbReference type="STRING" id="1165861.A0A0L0VV92"/>
<reference evidence="3" key="1">
    <citation type="submission" date="2014-03" db="EMBL/GenBank/DDBJ databases">
        <title>The Genome Sequence of Puccinia striiformis f. sp. tritici PST-78.</title>
        <authorList>
            <consortium name="The Broad Institute Genome Sequencing Platform"/>
            <person name="Cuomo C."/>
            <person name="Hulbert S."/>
            <person name="Chen X."/>
            <person name="Walker B."/>
            <person name="Young S.K."/>
            <person name="Zeng Q."/>
            <person name="Gargeya S."/>
            <person name="Fitzgerald M."/>
            <person name="Haas B."/>
            <person name="Abouelleil A."/>
            <person name="Alvarado L."/>
            <person name="Arachchi H.M."/>
            <person name="Berlin A.M."/>
            <person name="Chapman S.B."/>
            <person name="Goldberg J."/>
            <person name="Griggs A."/>
            <person name="Gujja S."/>
            <person name="Hansen M."/>
            <person name="Howarth C."/>
            <person name="Imamovic A."/>
            <person name="Larimer J."/>
            <person name="McCowan C."/>
            <person name="Montmayeur A."/>
            <person name="Murphy C."/>
            <person name="Neiman D."/>
            <person name="Pearson M."/>
            <person name="Priest M."/>
            <person name="Roberts A."/>
            <person name="Saif S."/>
            <person name="Shea T."/>
            <person name="Sisk P."/>
            <person name="Sykes S."/>
            <person name="Wortman J."/>
            <person name="Nusbaum C."/>
            <person name="Birren B."/>
        </authorList>
    </citation>
    <scope>NUCLEOTIDE SEQUENCE [LARGE SCALE GENOMIC DNA]</scope>
    <source>
        <strain evidence="3">race PST-78</strain>
    </source>
</reference>
<dbReference type="AlphaFoldDB" id="A0A0L0VV92"/>
<evidence type="ECO:0000313" key="3">
    <source>
        <dbReference type="Proteomes" id="UP000054564"/>
    </source>
</evidence>
<sequence length="168" mass="18029">MVQIRLRGMAYSKNLCLYAVVVLTISLIMGPALCEDLPMQSHTAVKREIGENAIKVSNLAPRSPTLGGAILRRSPAPQRPAQKQPPPVRPAQKQPPPVKPVRQRRPTRQQNRTPPNEGGTGGDGTGGGGTGGGTGPACPVNEEFKQGRCRKCPRGQTRRVGQPTCRKQ</sequence>
<dbReference type="OrthoDB" id="10330887at2759"/>
<dbReference type="EMBL" id="AJIL01000019">
    <property type="protein sequence ID" value="KNF03112.1"/>
    <property type="molecule type" value="Genomic_DNA"/>
</dbReference>
<evidence type="ECO:0000313" key="2">
    <source>
        <dbReference type="EMBL" id="KNF03112.1"/>
    </source>
</evidence>
<accession>A0A0L0VV92</accession>
<comment type="caution">
    <text evidence="2">The sequence shown here is derived from an EMBL/GenBank/DDBJ whole genome shotgun (WGS) entry which is preliminary data.</text>
</comment>
<feature type="compositionally biased region" description="Pro residues" evidence="1">
    <location>
        <begin position="83"/>
        <end position="99"/>
    </location>
</feature>
<proteinExistence type="predicted"/>
<protein>
    <submittedName>
        <fullName evidence="2">Uncharacterized protein</fullName>
    </submittedName>
</protein>
<keyword evidence="3" id="KW-1185">Reference proteome</keyword>
<evidence type="ECO:0000256" key="1">
    <source>
        <dbReference type="SAM" id="MobiDB-lite"/>
    </source>
</evidence>
<gene>
    <name evidence="2" type="ORF">PSTG_03697</name>
</gene>
<feature type="compositionally biased region" description="Gly residues" evidence="1">
    <location>
        <begin position="118"/>
        <end position="135"/>
    </location>
</feature>
<dbReference type="Proteomes" id="UP000054564">
    <property type="component" value="Unassembled WGS sequence"/>
</dbReference>
<name>A0A0L0VV92_9BASI</name>
<organism evidence="2 3">
    <name type="scientific">Puccinia striiformis f. sp. tritici PST-78</name>
    <dbReference type="NCBI Taxonomy" id="1165861"/>
    <lineage>
        <taxon>Eukaryota</taxon>
        <taxon>Fungi</taxon>
        <taxon>Dikarya</taxon>
        <taxon>Basidiomycota</taxon>
        <taxon>Pucciniomycotina</taxon>
        <taxon>Pucciniomycetes</taxon>
        <taxon>Pucciniales</taxon>
        <taxon>Pucciniaceae</taxon>
        <taxon>Puccinia</taxon>
    </lineage>
</organism>
<feature type="compositionally biased region" description="Basic residues" evidence="1">
    <location>
        <begin position="147"/>
        <end position="157"/>
    </location>
</feature>
<feature type="region of interest" description="Disordered" evidence="1">
    <location>
        <begin position="60"/>
        <end position="168"/>
    </location>
</feature>